<accession>A0A927C562</accession>
<organism evidence="1 2">
    <name type="scientific">Paenibacillus oceani</name>
    <dbReference type="NCBI Taxonomy" id="2772510"/>
    <lineage>
        <taxon>Bacteria</taxon>
        <taxon>Bacillati</taxon>
        <taxon>Bacillota</taxon>
        <taxon>Bacilli</taxon>
        <taxon>Bacillales</taxon>
        <taxon>Paenibacillaceae</taxon>
        <taxon>Paenibacillus</taxon>
    </lineage>
</organism>
<reference evidence="1" key="1">
    <citation type="submission" date="2020-09" db="EMBL/GenBank/DDBJ databases">
        <title>A novel bacterium of genus Paenibacillus, isolated from South China Sea.</title>
        <authorList>
            <person name="Huang H."/>
            <person name="Mo K."/>
            <person name="Hu Y."/>
        </authorList>
    </citation>
    <scope>NUCLEOTIDE SEQUENCE</scope>
    <source>
        <strain evidence="1">IB182363</strain>
    </source>
</reference>
<gene>
    <name evidence="1" type="ORF">IDH45_06055</name>
</gene>
<proteinExistence type="predicted"/>
<dbReference type="AlphaFoldDB" id="A0A927C562"/>
<name>A0A927C562_9BACL</name>
<evidence type="ECO:0000313" key="1">
    <source>
        <dbReference type="EMBL" id="MBD2861553.1"/>
    </source>
</evidence>
<evidence type="ECO:0000313" key="2">
    <source>
        <dbReference type="Proteomes" id="UP000639396"/>
    </source>
</evidence>
<dbReference type="EMBL" id="JACXJA010000006">
    <property type="protein sequence ID" value="MBD2861553.1"/>
    <property type="molecule type" value="Genomic_DNA"/>
</dbReference>
<comment type="caution">
    <text evidence="1">The sequence shown here is derived from an EMBL/GenBank/DDBJ whole genome shotgun (WGS) entry which is preliminary data.</text>
</comment>
<sequence>MSEWIKREFDVAMSVRGISAMLKPKRVKFITGKKKRPM</sequence>
<keyword evidence="2" id="KW-1185">Reference proteome</keyword>
<dbReference type="Proteomes" id="UP000639396">
    <property type="component" value="Unassembled WGS sequence"/>
</dbReference>
<protein>
    <submittedName>
        <fullName evidence="1">Uncharacterized protein</fullName>
    </submittedName>
</protein>